<name>A0A1D2MYD3_ORCCI</name>
<reference evidence="7 8" key="1">
    <citation type="journal article" date="2016" name="Genome Biol. Evol.">
        <title>Gene Family Evolution Reflects Adaptation to Soil Environmental Stressors in the Genome of the Collembolan Orchesella cincta.</title>
        <authorList>
            <person name="Faddeeva-Vakhrusheva A."/>
            <person name="Derks M.F."/>
            <person name="Anvar S.Y."/>
            <person name="Agamennone V."/>
            <person name="Suring W."/>
            <person name="Smit S."/>
            <person name="van Straalen N.M."/>
            <person name="Roelofs D."/>
        </authorList>
    </citation>
    <scope>NUCLEOTIDE SEQUENCE [LARGE SCALE GENOMIC DNA]</scope>
    <source>
        <tissue evidence="7">Mixed pool</tissue>
    </source>
</reference>
<sequence>MSQTSSTRRSYKCDPNNNNAKETLLKDTNGNVIQSWQMTKPKSLKGFNLRTTTPWISPKTKVMDDDNDFMYFSAEKVNTEDFIQSGGRANVTVNDKDIALVSHDNVVYAIQEKCPHIGGPLHLGDIEDVPGCGRV</sequence>
<keyword evidence="4" id="KW-0411">Iron-sulfur</keyword>
<keyword evidence="3" id="KW-0408">Iron</keyword>
<evidence type="ECO:0000259" key="6">
    <source>
        <dbReference type="PROSITE" id="PS51296"/>
    </source>
</evidence>
<proteinExistence type="predicted"/>
<evidence type="ECO:0000313" key="8">
    <source>
        <dbReference type="Proteomes" id="UP000094527"/>
    </source>
</evidence>
<keyword evidence="8" id="KW-1185">Reference proteome</keyword>
<dbReference type="SUPFAM" id="SSF50022">
    <property type="entry name" value="ISP domain"/>
    <property type="match status" value="1"/>
</dbReference>
<feature type="domain" description="Rieske" evidence="6">
    <location>
        <begin position="74"/>
        <end position="135"/>
    </location>
</feature>
<dbReference type="Gene3D" id="2.102.10.10">
    <property type="entry name" value="Rieske [2Fe-2S] iron-sulphur domain"/>
    <property type="match status" value="1"/>
</dbReference>
<accession>A0A1D2MYD3</accession>
<dbReference type="EMBL" id="LJIJ01000385">
    <property type="protein sequence ID" value="ODM98067.1"/>
    <property type="molecule type" value="Genomic_DNA"/>
</dbReference>
<evidence type="ECO:0000313" key="7">
    <source>
        <dbReference type="EMBL" id="ODM98067.1"/>
    </source>
</evidence>
<evidence type="ECO:0000256" key="4">
    <source>
        <dbReference type="ARBA" id="ARBA00023014"/>
    </source>
</evidence>
<evidence type="ECO:0000256" key="5">
    <source>
        <dbReference type="SAM" id="MobiDB-lite"/>
    </source>
</evidence>
<dbReference type="OrthoDB" id="432169at2759"/>
<dbReference type="PANTHER" id="PTHR21496">
    <property type="entry name" value="FERREDOXIN-RELATED"/>
    <property type="match status" value="1"/>
</dbReference>
<evidence type="ECO:0000256" key="3">
    <source>
        <dbReference type="ARBA" id="ARBA00023004"/>
    </source>
</evidence>
<dbReference type="AlphaFoldDB" id="A0A1D2MYD3"/>
<dbReference type="PROSITE" id="PS51296">
    <property type="entry name" value="RIESKE"/>
    <property type="match status" value="1"/>
</dbReference>
<dbReference type="GO" id="GO:0051537">
    <property type="term" value="F:2 iron, 2 sulfur cluster binding"/>
    <property type="evidence" value="ECO:0007669"/>
    <property type="project" value="UniProtKB-KW"/>
</dbReference>
<dbReference type="InterPro" id="IPR054716">
    <property type="entry name" value="Sol_Rieske_ferrdox_dom"/>
</dbReference>
<dbReference type="InterPro" id="IPR036922">
    <property type="entry name" value="Rieske_2Fe-2S_sf"/>
</dbReference>
<evidence type="ECO:0000256" key="2">
    <source>
        <dbReference type="ARBA" id="ARBA00022723"/>
    </source>
</evidence>
<gene>
    <name evidence="7" type="ORF">Ocin01_08611</name>
</gene>
<dbReference type="Pfam" id="PF22543">
    <property type="entry name" value="Rieske_4"/>
    <property type="match status" value="1"/>
</dbReference>
<keyword evidence="1" id="KW-0001">2Fe-2S</keyword>
<dbReference type="Proteomes" id="UP000094527">
    <property type="component" value="Unassembled WGS sequence"/>
</dbReference>
<feature type="region of interest" description="Disordered" evidence="5">
    <location>
        <begin position="1"/>
        <end position="21"/>
    </location>
</feature>
<protein>
    <submittedName>
        <fullName evidence="7">Rieske domain-containing protein</fullName>
    </submittedName>
</protein>
<keyword evidence="2" id="KW-0479">Metal-binding</keyword>
<dbReference type="PANTHER" id="PTHR21496:SF25">
    <property type="entry name" value="RIESKE DOMAIN-CONTAINING PROTEIN"/>
    <property type="match status" value="1"/>
</dbReference>
<dbReference type="InterPro" id="IPR017941">
    <property type="entry name" value="Rieske_2Fe-2S"/>
</dbReference>
<comment type="caution">
    <text evidence="7">The sequence shown here is derived from an EMBL/GenBank/DDBJ whole genome shotgun (WGS) entry which is preliminary data.</text>
</comment>
<organism evidence="7 8">
    <name type="scientific">Orchesella cincta</name>
    <name type="common">Springtail</name>
    <name type="synonym">Podura cincta</name>
    <dbReference type="NCBI Taxonomy" id="48709"/>
    <lineage>
        <taxon>Eukaryota</taxon>
        <taxon>Metazoa</taxon>
        <taxon>Ecdysozoa</taxon>
        <taxon>Arthropoda</taxon>
        <taxon>Hexapoda</taxon>
        <taxon>Collembola</taxon>
        <taxon>Entomobryomorpha</taxon>
        <taxon>Entomobryoidea</taxon>
        <taxon>Orchesellidae</taxon>
        <taxon>Orchesellinae</taxon>
        <taxon>Orchesella</taxon>
    </lineage>
</organism>
<evidence type="ECO:0000256" key="1">
    <source>
        <dbReference type="ARBA" id="ARBA00022714"/>
    </source>
</evidence>
<dbReference type="GO" id="GO:0046872">
    <property type="term" value="F:metal ion binding"/>
    <property type="evidence" value="ECO:0007669"/>
    <property type="project" value="UniProtKB-KW"/>
</dbReference>